<dbReference type="Gene3D" id="3.30.565.10">
    <property type="entry name" value="Histidine kinase-like ATPase, C-terminal domain"/>
    <property type="match status" value="1"/>
</dbReference>
<comment type="caution">
    <text evidence="4">The sequence shown here is derived from an EMBL/GenBank/DDBJ whole genome shotgun (WGS) entry which is preliminary data.</text>
</comment>
<feature type="transmembrane region" description="Helical" evidence="2">
    <location>
        <begin position="12"/>
        <end position="30"/>
    </location>
</feature>
<dbReference type="PANTHER" id="PTHR34220">
    <property type="entry name" value="SENSOR HISTIDINE KINASE YPDA"/>
    <property type="match status" value="1"/>
</dbReference>
<feature type="transmembrane region" description="Helical" evidence="2">
    <location>
        <begin position="81"/>
        <end position="104"/>
    </location>
</feature>
<dbReference type="InterPro" id="IPR010559">
    <property type="entry name" value="Sig_transdc_His_kin_internal"/>
</dbReference>
<keyword evidence="2" id="KW-1133">Transmembrane helix</keyword>
<keyword evidence="2" id="KW-0812">Transmembrane</keyword>
<dbReference type="Pfam" id="PF06580">
    <property type="entry name" value="His_kinase"/>
    <property type="match status" value="1"/>
</dbReference>
<reference evidence="4 5" key="1">
    <citation type="submission" date="2014-04" db="EMBL/GenBank/DDBJ databases">
        <title>Characterization and application of a salt tolerant electro-active bacterium.</title>
        <authorList>
            <person name="Yang L."/>
            <person name="Wei S."/>
            <person name="Tay Q.X.M."/>
        </authorList>
    </citation>
    <scope>NUCLEOTIDE SEQUENCE [LARGE SCALE GENOMIC DNA]</scope>
    <source>
        <strain evidence="4 5">LY1</strain>
    </source>
</reference>
<keyword evidence="5" id="KW-1185">Reference proteome</keyword>
<dbReference type="RefSeq" id="WP_051720275.1">
    <property type="nucleotide sequence ID" value="NZ_JMIH01000034.1"/>
</dbReference>
<evidence type="ECO:0000313" key="4">
    <source>
        <dbReference type="EMBL" id="KEO71972.1"/>
    </source>
</evidence>
<dbReference type="GO" id="GO:0000155">
    <property type="term" value="F:phosphorelay sensor kinase activity"/>
    <property type="evidence" value="ECO:0007669"/>
    <property type="project" value="InterPro"/>
</dbReference>
<dbReference type="InterPro" id="IPR050640">
    <property type="entry name" value="Bact_2-comp_sensor_kinase"/>
</dbReference>
<evidence type="ECO:0000256" key="2">
    <source>
        <dbReference type="SAM" id="Phobius"/>
    </source>
</evidence>
<feature type="domain" description="Signal transduction histidine kinase internal region" evidence="3">
    <location>
        <begin position="175"/>
        <end position="251"/>
    </location>
</feature>
<dbReference type="eggNOG" id="COG2972">
    <property type="taxonomic scope" value="Bacteria"/>
</dbReference>
<dbReference type="PANTHER" id="PTHR34220:SF7">
    <property type="entry name" value="SENSOR HISTIDINE KINASE YPDA"/>
    <property type="match status" value="1"/>
</dbReference>
<accession>A0A074LDV3</accession>
<dbReference type="EMBL" id="JMIH01000034">
    <property type="protein sequence ID" value="KEO71972.1"/>
    <property type="molecule type" value="Genomic_DNA"/>
</dbReference>
<dbReference type="GO" id="GO:0016020">
    <property type="term" value="C:membrane"/>
    <property type="evidence" value="ECO:0007669"/>
    <property type="project" value="InterPro"/>
</dbReference>
<feature type="coiled-coil region" evidence="1">
    <location>
        <begin position="155"/>
        <end position="182"/>
    </location>
</feature>
<dbReference type="AlphaFoldDB" id="A0A074LDV3"/>
<evidence type="ECO:0000259" key="3">
    <source>
        <dbReference type="Pfam" id="PF06580"/>
    </source>
</evidence>
<keyword evidence="1" id="KW-0175">Coiled coil</keyword>
<dbReference type="InterPro" id="IPR036890">
    <property type="entry name" value="HATPase_C_sf"/>
</dbReference>
<proteinExistence type="predicted"/>
<feature type="transmembrane region" description="Helical" evidence="2">
    <location>
        <begin position="50"/>
        <end position="69"/>
    </location>
</feature>
<name>A0A074LDV3_9BACT</name>
<organism evidence="4 5">
    <name type="scientific">Anditalea andensis</name>
    <dbReference type="NCBI Taxonomy" id="1048983"/>
    <lineage>
        <taxon>Bacteria</taxon>
        <taxon>Pseudomonadati</taxon>
        <taxon>Bacteroidota</taxon>
        <taxon>Cytophagia</taxon>
        <taxon>Cytophagales</taxon>
        <taxon>Cytophagaceae</taxon>
        <taxon>Anditalea</taxon>
    </lineage>
</organism>
<protein>
    <recommendedName>
        <fullName evidence="3">Signal transduction histidine kinase internal region domain-containing protein</fullName>
    </recommendedName>
</protein>
<dbReference type="STRING" id="1048983.EL17_20880"/>
<evidence type="ECO:0000256" key="1">
    <source>
        <dbReference type="SAM" id="Coils"/>
    </source>
</evidence>
<keyword evidence="2" id="KW-0472">Membrane</keyword>
<gene>
    <name evidence="4" type="ORF">EL17_20880</name>
</gene>
<evidence type="ECO:0000313" key="5">
    <source>
        <dbReference type="Proteomes" id="UP000027821"/>
    </source>
</evidence>
<dbReference type="OrthoDB" id="9792992at2"/>
<feature type="transmembrane region" description="Helical" evidence="2">
    <location>
        <begin position="140"/>
        <end position="158"/>
    </location>
</feature>
<dbReference type="Proteomes" id="UP000027821">
    <property type="component" value="Unassembled WGS sequence"/>
</dbReference>
<sequence length="363" mass="42800">MKLKSYNMDFPQVFELGVWLIYVCLYKYSYYSGLTPTIPQADRLWPFPELILYAIFLSVYFIPFYRIIIPRFLATNKHLGLLLVTIVYVAFISKISNLAVNYLFMSVRGESDELYRFYYYQWQSSLNQAKYIFAGWNLDVLVTDLIAFSSIAFVRFAFENERRRYNLEKENLQLQFDVLKTQLQPHFLFNTLNSIYSLSLKGAAETPRFIMLLSDMMRHILYNSSKELVPLKDEIVFLQNYMEMEQKRYPQSTFTFQLAVEDSTHLSIPPLLLLPLIENSFKHGSHRLVDQAYVNMVLKIEKGNLCFSVENSVYKNPMTKQEVGGIGLPNIRKRLQLYYPHTHQMLLKENEDRFLAELTLTNL</sequence>